<evidence type="ECO:0000313" key="3">
    <source>
        <dbReference type="Proteomes" id="UP000603865"/>
    </source>
</evidence>
<comment type="caution">
    <text evidence="2">The sequence shown here is derived from an EMBL/GenBank/DDBJ whole genome shotgun (WGS) entry which is preliminary data.</text>
</comment>
<reference evidence="2" key="2">
    <citation type="submission" date="2020-09" db="EMBL/GenBank/DDBJ databases">
        <authorList>
            <person name="Sun Q."/>
            <person name="Ohkuma M."/>
        </authorList>
    </citation>
    <scope>NUCLEOTIDE SEQUENCE</scope>
    <source>
        <strain evidence="2">JCM 31311</strain>
    </source>
</reference>
<keyword evidence="1" id="KW-0812">Transmembrane</keyword>
<dbReference type="AlphaFoldDB" id="A0A918BVL1"/>
<feature type="transmembrane region" description="Helical" evidence="1">
    <location>
        <begin position="12"/>
        <end position="31"/>
    </location>
</feature>
<reference evidence="2" key="1">
    <citation type="journal article" date="2014" name="Int. J. Syst. Evol. Microbiol.">
        <title>Complete genome sequence of Corynebacterium casei LMG S-19264T (=DSM 44701T), isolated from a smear-ripened cheese.</title>
        <authorList>
            <consortium name="US DOE Joint Genome Institute (JGI-PGF)"/>
            <person name="Walter F."/>
            <person name="Albersmeier A."/>
            <person name="Kalinowski J."/>
            <person name="Ruckert C."/>
        </authorList>
    </citation>
    <scope>NUCLEOTIDE SEQUENCE</scope>
    <source>
        <strain evidence="2">JCM 31311</strain>
    </source>
</reference>
<keyword evidence="1" id="KW-1133">Transmembrane helix</keyword>
<protein>
    <submittedName>
        <fullName evidence="2">Uncharacterized protein</fullName>
    </submittedName>
</protein>
<feature type="transmembrane region" description="Helical" evidence="1">
    <location>
        <begin position="96"/>
        <end position="114"/>
    </location>
</feature>
<organism evidence="2 3">
    <name type="scientific">Deinococcus ruber</name>
    <dbReference type="NCBI Taxonomy" id="1848197"/>
    <lineage>
        <taxon>Bacteria</taxon>
        <taxon>Thermotogati</taxon>
        <taxon>Deinococcota</taxon>
        <taxon>Deinococci</taxon>
        <taxon>Deinococcales</taxon>
        <taxon>Deinococcaceae</taxon>
        <taxon>Deinococcus</taxon>
    </lineage>
</organism>
<name>A0A918BVL1_9DEIO</name>
<sequence>MLDTLTSLSWPYLLALFALAAQWLLSVWRGAKQSRRPSLAWLAAPGLAALLAAPLVTGGEPLFGLGAALLLIATYAASAYRAALPQAQASGTRPRALTALLLLMLLGGMLEGLHSPGWVWALWAGAFLAGLAGWLSVMGLPLRPLLSPGFALRFGGYAAPPWPDLELRVEGDRAWIQNIGPSGLHLAGWSFSSENAWIRPQDNQGKPVQLLPKGSRAQLTPWPAGTLGVRVWYVRQADPGKPLVFRADWKPLDHPQRVLN</sequence>
<evidence type="ECO:0000256" key="1">
    <source>
        <dbReference type="SAM" id="Phobius"/>
    </source>
</evidence>
<feature type="transmembrane region" description="Helical" evidence="1">
    <location>
        <begin position="38"/>
        <end position="56"/>
    </location>
</feature>
<gene>
    <name evidence="2" type="ORF">GCM10008957_00810</name>
</gene>
<dbReference type="RefSeq" id="WP_189087504.1">
    <property type="nucleotide sequence ID" value="NZ_BMQL01000001.1"/>
</dbReference>
<proteinExistence type="predicted"/>
<evidence type="ECO:0000313" key="2">
    <source>
        <dbReference type="EMBL" id="GGQ92688.1"/>
    </source>
</evidence>
<feature type="transmembrane region" description="Helical" evidence="1">
    <location>
        <begin position="62"/>
        <end position="84"/>
    </location>
</feature>
<feature type="transmembrane region" description="Helical" evidence="1">
    <location>
        <begin position="120"/>
        <end position="140"/>
    </location>
</feature>
<keyword evidence="1" id="KW-0472">Membrane</keyword>
<dbReference type="EMBL" id="BMQL01000001">
    <property type="protein sequence ID" value="GGQ92688.1"/>
    <property type="molecule type" value="Genomic_DNA"/>
</dbReference>
<keyword evidence="3" id="KW-1185">Reference proteome</keyword>
<accession>A0A918BVL1</accession>
<dbReference type="Proteomes" id="UP000603865">
    <property type="component" value="Unassembled WGS sequence"/>
</dbReference>